<protein>
    <recommendedName>
        <fullName evidence="1">Oxidative stress-responsive serine-rich protein 1</fullName>
    </recommendedName>
    <alternativeName>
        <fullName evidence="4">Oxidative stress-responsive protein 1</fullName>
    </alternativeName>
    <alternativeName>
        <fullName evidence="3">Peroxide-inducible transcript 1 protein</fullName>
    </alternativeName>
</protein>
<dbReference type="InterPro" id="IPR008494">
    <property type="entry name" value="DUF776"/>
</dbReference>
<dbReference type="OrthoDB" id="10045817at2759"/>
<dbReference type="AlphaFoldDB" id="A0A2J7R0R3"/>
<gene>
    <name evidence="5" type="ORF">B7P43_G14354</name>
</gene>
<accession>A0A2J7R0R3</accession>
<evidence type="ECO:0000256" key="4">
    <source>
        <dbReference type="ARBA" id="ARBA00031405"/>
    </source>
</evidence>
<feature type="non-terminal residue" evidence="5">
    <location>
        <position position="319"/>
    </location>
</feature>
<dbReference type="Proteomes" id="UP000235965">
    <property type="component" value="Unassembled WGS sequence"/>
</dbReference>
<keyword evidence="2" id="KW-0597">Phosphoprotein</keyword>
<evidence type="ECO:0000256" key="2">
    <source>
        <dbReference type="ARBA" id="ARBA00022553"/>
    </source>
</evidence>
<dbReference type="EMBL" id="NEVH01008226">
    <property type="protein sequence ID" value="PNF34405.1"/>
    <property type="molecule type" value="Genomic_DNA"/>
</dbReference>
<comment type="caution">
    <text evidence="5">The sequence shown here is derived from an EMBL/GenBank/DDBJ whole genome shotgun (WGS) entry which is preliminary data.</text>
</comment>
<dbReference type="PANTHER" id="PTHR31383">
    <property type="entry name" value="OXIDATIVE STRESS-RESPONSE SERINE-RICH PROTEIN 1"/>
    <property type="match status" value="1"/>
</dbReference>
<proteinExistence type="predicted"/>
<evidence type="ECO:0000313" key="5">
    <source>
        <dbReference type="EMBL" id="PNF34405.1"/>
    </source>
</evidence>
<evidence type="ECO:0000256" key="3">
    <source>
        <dbReference type="ARBA" id="ARBA00029721"/>
    </source>
</evidence>
<name>A0A2J7R0R3_9NEOP</name>
<dbReference type="PANTHER" id="PTHR31383:SF2">
    <property type="entry name" value="OXIDATIVE STRESS-RESPONSIVE SERINE-RICH PROTEIN 1"/>
    <property type="match status" value="1"/>
</dbReference>
<evidence type="ECO:0000313" key="6">
    <source>
        <dbReference type="Proteomes" id="UP000235965"/>
    </source>
</evidence>
<keyword evidence="6" id="KW-1185">Reference proteome</keyword>
<organism evidence="5 6">
    <name type="scientific">Cryptotermes secundus</name>
    <dbReference type="NCBI Taxonomy" id="105785"/>
    <lineage>
        <taxon>Eukaryota</taxon>
        <taxon>Metazoa</taxon>
        <taxon>Ecdysozoa</taxon>
        <taxon>Arthropoda</taxon>
        <taxon>Hexapoda</taxon>
        <taxon>Insecta</taxon>
        <taxon>Pterygota</taxon>
        <taxon>Neoptera</taxon>
        <taxon>Polyneoptera</taxon>
        <taxon>Dictyoptera</taxon>
        <taxon>Blattodea</taxon>
        <taxon>Blattoidea</taxon>
        <taxon>Termitoidae</taxon>
        <taxon>Kalotermitidae</taxon>
        <taxon>Cryptotermitinae</taxon>
        <taxon>Cryptotermes</taxon>
    </lineage>
</organism>
<evidence type="ECO:0000256" key="1">
    <source>
        <dbReference type="ARBA" id="ARBA00015005"/>
    </source>
</evidence>
<dbReference type="GO" id="GO:0070301">
    <property type="term" value="P:cellular response to hydrogen peroxide"/>
    <property type="evidence" value="ECO:0007669"/>
    <property type="project" value="TreeGrafter"/>
</dbReference>
<reference evidence="5 6" key="1">
    <citation type="submission" date="2017-12" db="EMBL/GenBank/DDBJ databases">
        <title>Hemimetabolous genomes reveal molecular basis of termite eusociality.</title>
        <authorList>
            <person name="Harrison M.C."/>
            <person name="Jongepier E."/>
            <person name="Robertson H.M."/>
            <person name="Arning N."/>
            <person name="Bitard-Feildel T."/>
            <person name="Chao H."/>
            <person name="Childers C.P."/>
            <person name="Dinh H."/>
            <person name="Doddapaneni H."/>
            <person name="Dugan S."/>
            <person name="Gowin J."/>
            <person name="Greiner C."/>
            <person name="Han Y."/>
            <person name="Hu H."/>
            <person name="Hughes D.S.T."/>
            <person name="Huylmans A.-K."/>
            <person name="Kemena C."/>
            <person name="Kremer L.P.M."/>
            <person name="Lee S.L."/>
            <person name="Lopez-Ezquerra A."/>
            <person name="Mallet L."/>
            <person name="Monroy-Kuhn J.M."/>
            <person name="Moser A."/>
            <person name="Murali S.C."/>
            <person name="Muzny D.M."/>
            <person name="Otani S."/>
            <person name="Piulachs M.-D."/>
            <person name="Poelchau M."/>
            <person name="Qu J."/>
            <person name="Schaub F."/>
            <person name="Wada-Katsumata A."/>
            <person name="Worley K.C."/>
            <person name="Xie Q."/>
            <person name="Ylla G."/>
            <person name="Poulsen M."/>
            <person name="Gibbs R.A."/>
            <person name="Schal C."/>
            <person name="Richards S."/>
            <person name="Belles X."/>
            <person name="Korb J."/>
            <person name="Bornberg-Bauer E."/>
        </authorList>
    </citation>
    <scope>NUCLEOTIDE SEQUENCE [LARGE SCALE GENOMIC DNA]</scope>
    <source>
        <tissue evidence="5">Whole body</tissue>
    </source>
</reference>
<sequence>MAEDNFLPASLEKLEIDSQRDTVCGSNFLYVNPFSRDGGGACRKTKKLKPIDETLGKLSFSGEECANTSCHCNIQHSVSPPAPCHDHPYDGWSGRKSILHVHPTVTFKRNLVRKSKLSVVCASMRKEDKKNKILKEPVLKLAKAIQNTLPLSKTDARMFPMSKLSADKKVMQGGGTVLSSDVAGSSKSQDLFGHSIISHQDFKSLLLLSPKEPSTDRNQTFSATGFHHMRANCRSEPNTCKGEPKPETRISSENTCIGCVVKKLATTGLTHSNGNSSGGQSCSQQARMTASSSCDDVTIDELASYFDVFVHIPKKMSHM</sequence>